<dbReference type="RefSeq" id="WP_149282771.1">
    <property type="nucleotide sequence ID" value="NZ_CP038437.2"/>
</dbReference>
<dbReference type="EMBL" id="CP038437">
    <property type="protein sequence ID" value="QEM80315.1"/>
    <property type="molecule type" value="Genomic_DNA"/>
</dbReference>
<evidence type="ECO:0000313" key="2">
    <source>
        <dbReference type="Proteomes" id="UP000324285"/>
    </source>
</evidence>
<dbReference type="KEGG" id="hbh:E4T21_01125"/>
<keyword evidence="2" id="KW-1185">Reference proteome</keyword>
<dbReference type="InterPro" id="IPR027417">
    <property type="entry name" value="P-loop_NTPase"/>
</dbReference>
<name>A0A5C1NDK0_9GAMM</name>
<proteinExistence type="predicted"/>
<gene>
    <name evidence="1" type="ORF">E4T21_01125</name>
</gene>
<accession>A0A5C1NDK0</accession>
<dbReference type="SUPFAM" id="SSF52540">
    <property type="entry name" value="P-loop containing nucleoside triphosphate hydrolases"/>
    <property type="match status" value="1"/>
</dbReference>
<dbReference type="Gene3D" id="3.40.50.300">
    <property type="entry name" value="P-loop containing nucleotide triphosphate hydrolases"/>
    <property type="match status" value="1"/>
</dbReference>
<reference evidence="1" key="1">
    <citation type="submission" date="2021-02" db="EMBL/GenBank/DDBJ databases">
        <title>Strain Y2R2, a novel species of the genus Halomonas.</title>
        <authorList>
            <person name="Huang H."/>
        </authorList>
    </citation>
    <scope>NUCLEOTIDE SEQUENCE</scope>
    <source>
        <strain evidence="1">Y2R2</strain>
    </source>
</reference>
<evidence type="ECO:0008006" key="3">
    <source>
        <dbReference type="Google" id="ProtNLM"/>
    </source>
</evidence>
<dbReference type="AlphaFoldDB" id="A0A5C1NDK0"/>
<organism evidence="1 2">
    <name type="scientific">Halomonas binhaiensis</name>
    <dbReference type="NCBI Taxonomy" id="2562282"/>
    <lineage>
        <taxon>Bacteria</taxon>
        <taxon>Pseudomonadati</taxon>
        <taxon>Pseudomonadota</taxon>
        <taxon>Gammaproteobacteria</taxon>
        <taxon>Oceanospirillales</taxon>
        <taxon>Halomonadaceae</taxon>
        <taxon>Halomonas</taxon>
    </lineage>
</organism>
<dbReference type="Proteomes" id="UP000324285">
    <property type="component" value="Chromosome"/>
</dbReference>
<dbReference type="OrthoDB" id="547265at2"/>
<evidence type="ECO:0000313" key="1">
    <source>
        <dbReference type="EMBL" id="QEM80315.1"/>
    </source>
</evidence>
<sequence length="307" mass="35218">MKKDTLYLHVGWSKTGTSAIQSQIQAQKDDFLEKGILYPQSLQWPDHSHHPFALSFKGSGAYQSDMSPAQALDKLQQEMDQSPADSVLLSSELSPFYMDNPRFRKFASENFNRIEALFTLRPQSELLLSLFNQLVKDSNIRYSASLFTLAVRNLSWLNYYQNIKHWQEAVGQNNVRAIPYSKQVVNSFFEAFDVPVVFGKTEDNPIVNPSLPTRCLAVLQERGKAAKDNADFNRIRQQVIQLSENVPVEEDKFILFSVDEQQSFDENYQKGNQLLAEMLNFDASTIQKTTYKPVKALHPDFVLEDYI</sequence>
<protein>
    <recommendedName>
        <fullName evidence="3">Sulfotransferase family protein</fullName>
    </recommendedName>
</protein>